<dbReference type="InterPro" id="IPR029039">
    <property type="entry name" value="Flavoprotein-like_sf"/>
</dbReference>
<dbReference type="RefSeq" id="WP_077426943.1">
    <property type="nucleotide sequence ID" value="NZ_MLHH01000009.1"/>
</dbReference>
<dbReference type="InterPro" id="IPR046980">
    <property type="entry name" value="KefG/KefF"/>
</dbReference>
<sequence>MKKITLISGHPDLSISVGNKLILDELQAHFGEKINIRKLDSLYPNYHFDVAAEQAALVEADIIVWQFPMYWYNVPALLKKWIDDVLLHDFAYGSKGDKLRGKKFILSFTTGGGADEYDGNHAHRINAFYPAFMDTAKLCGMCWQEPVYSHGILYIEGVSDAKALSNVQAIANDHAKRLIARLENL</sequence>
<dbReference type="STRING" id="1908258.BKK48_04315"/>
<dbReference type="GO" id="GO:0009055">
    <property type="term" value="F:electron transfer activity"/>
    <property type="evidence" value="ECO:0007669"/>
    <property type="project" value="TreeGrafter"/>
</dbReference>
<dbReference type="PANTHER" id="PTHR47307">
    <property type="entry name" value="GLUTATHIONE-REGULATED POTASSIUM-EFFLUX SYSTEM ANCILLARY PROTEIN KEFG"/>
    <property type="match status" value="1"/>
</dbReference>
<dbReference type="Gene3D" id="3.40.50.360">
    <property type="match status" value="1"/>
</dbReference>
<dbReference type="EMBL" id="MLHH01000009">
    <property type="protein sequence ID" value="OOF36795.1"/>
    <property type="molecule type" value="Genomic_DNA"/>
</dbReference>
<dbReference type="PANTHER" id="PTHR47307:SF1">
    <property type="entry name" value="GLUTATHIONE-REGULATED POTASSIUM-EFFLUX SYSTEM ANCILLARY PROTEIN KEFG"/>
    <property type="match status" value="1"/>
</dbReference>
<gene>
    <name evidence="3" type="ORF">BKK48_04315</name>
</gene>
<evidence type="ECO:0000256" key="1">
    <source>
        <dbReference type="ARBA" id="ARBA00023002"/>
    </source>
</evidence>
<dbReference type="SUPFAM" id="SSF52218">
    <property type="entry name" value="Flavoproteins"/>
    <property type="match status" value="1"/>
</dbReference>
<dbReference type="OrthoDB" id="9798454at2"/>
<dbReference type="Pfam" id="PF02525">
    <property type="entry name" value="Flavodoxin_2"/>
    <property type="match status" value="1"/>
</dbReference>
<dbReference type="GO" id="GO:0003955">
    <property type="term" value="F:NAD(P)H dehydrogenase (quinone) activity"/>
    <property type="evidence" value="ECO:0007669"/>
    <property type="project" value="TreeGrafter"/>
</dbReference>
<comment type="caution">
    <text evidence="3">The sequence shown here is derived from an EMBL/GenBank/DDBJ whole genome shotgun (WGS) entry which is preliminary data.</text>
</comment>
<evidence type="ECO:0000313" key="4">
    <source>
        <dbReference type="Proteomes" id="UP000189437"/>
    </source>
</evidence>
<organism evidence="3 4">
    <name type="scientific">Rodentibacter heidelbergensis</name>
    <dbReference type="NCBI Taxonomy" id="1908258"/>
    <lineage>
        <taxon>Bacteria</taxon>
        <taxon>Pseudomonadati</taxon>
        <taxon>Pseudomonadota</taxon>
        <taxon>Gammaproteobacteria</taxon>
        <taxon>Pasteurellales</taxon>
        <taxon>Pasteurellaceae</taxon>
        <taxon>Rodentibacter</taxon>
    </lineage>
</organism>
<reference evidence="3 4" key="1">
    <citation type="submission" date="2016-10" db="EMBL/GenBank/DDBJ databases">
        <title>Rodentibacter gen. nov. and new species.</title>
        <authorList>
            <person name="Christensen H."/>
        </authorList>
    </citation>
    <scope>NUCLEOTIDE SEQUENCE [LARGE SCALE GENOMIC DNA]</scope>
    <source>
        <strain evidence="3 4">Ac69</strain>
    </source>
</reference>
<keyword evidence="1" id="KW-0560">Oxidoreductase</keyword>
<dbReference type="InterPro" id="IPR003680">
    <property type="entry name" value="Flavodoxin_fold"/>
</dbReference>
<dbReference type="AlphaFoldDB" id="A0A1V3IAC2"/>
<keyword evidence="4" id="KW-1185">Reference proteome</keyword>
<evidence type="ECO:0000259" key="2">
    <source>
        <dbReference type="Pfam" id="PF02525"/>
    </source>
</evidence>
<feature type="domain" description="Flavodoxin-like fold" evidence="2">
    <location>
        <begin position="2"/>
        <end position="160"/>
    </location>
</feature>
<proteinExistence type="predicted"/>
<dbReference type="Proteomes" id="UP000189437">
    <property type="component" value="Unassembled WGS sequence"/>
</dbReference>
<dbReference type="GO" id="GO:0010181">
    <property type="term" value="F:FMN binding"/>
    <property type="evidence" value="ECO:0007669"/>
    <property type="project" value="TreeGrafter"/>
</dbReference>
<protein>
    <recommendedName>
        <fullName evidence="2">Flavodoxin-like fold domain-containing protein</fullName>
    </recommendedName>
</protein>
<accession>A0A1V3IAC2</accession>
<evidence type="ECO:0000313" key="3">
    <source>
        <dbReference type="EMBL" id="OOF36795.1"/>
    </source>
</evidence>
<name>A0A1V3IAC2_9PAST</name>